<dbReference type="InParanoid" id="A0A151GMQ7"/>
<proteinExistence type="predicted"/>
<dbReference type="EMBL" id="LAYC01000002">
    <property type="protein sequence ID" value="KYK58358.1"/>
    <property type="molecule type" value="Genomic_DNA"/>
</dbReference>
<gene>
    <name evidence="2" type="ORF">DCS_05371</name>
</gene>
<dbReference type="Pfam" id="PF17233">
    <property type="entry name" value="DUF5308"/>
    <property type="match status" value="1"/>
</dbReference>
<evidence type="ECO:0000313" key="3">
    <source>
        <dbReference type="Proteomes" id="UP000076580"/>
    </source>
</evidence>
<evidence type="ECO:0000256" key="1">
    <source>
        <dbReference type="SAM" id="MobiDB-lite"/>
    </source>
</evidence>
<evidence type="ECO:0000313" key="2">
    <source>
        <dbReference type="EMBL" id="KYK58358.1"/>
    </source>
</evidence>
<dbReference type="GeneID" id="63718014"/>
<feature type="region of interest" description="Disordered" evidence="1">
    <location>
        <begin position="134"/>
        <end position="171"/>
    </location>
</feature>
<protein>
    <submittedName>
        <fullName evidence="2">Uncharacterized protein</fullName>
    </submittedName>
</protein>
<feature type="compositionally biased region" description="Basic and acidic residues" evidence="1">
    <location>
        <begin position="155"/>
        <end position="171"/>
    </location>
</feature>
<dbReference type="OrthoDB" id="5305418at2759"/>
<keyword evidence="3" id="KW-1185">Reference proteome</keyword>
<dbReference type="Proteomes" id="UP000076580">
    <property type="component" value="Chromosome 02"/>
</dbReference>
<reference evidence="2 3" key="1">
    <citation type="journal article" date="2016" name="Sci. Rep.">
        <title>Insights into Adaptations to a Near-Obligate Nematode Endoparasitic Lifestyle from the Finished Genome of Drechmeria coniospora.</title>
        <authorList>
            <person name="Zhang L."/>
            <person name="Zhou Z."/>
            <person name="Guo Q."/>
            <person name="Fokkens L."/>
            <person name="Miskei M."/>
            <person name="Pocsi I."/>
            <person name="Zhang W."/>
            <person name="Chen M."/>
            <person name="Wang L."/>
            <person name="Sun Y."/>
            <person name="Donzelli B.G."/>
            <person name="Gibson D.M."/>
            <person name="Nelson D.R."/>
            <person name="Luo J.G."/>
            <person name="Rep M."/>
            <person name="Liu H."/>
            <person name="Yang S."/>
            <person name="Wang J."/>
            <person name="Krasnoff S.B."/>
            <person name="Xu Y."/>
            <person name="Molnar I."/>
            <person name="Lin M."/>
        </authorList>
    </citation>
    <scope>NUCLEOTIDE SEQUENCE [LARGE SCALE GENOMIC DNA]</scope>
    <source>
        <strain evidence="2 3">ARSEF 6962</strain>
    </source>
</reference>
<accession>A0A151GMQ7</accession>
<feature type="region of interest" description="Disordered" evidence="1">
    <location>
        <begin position="77"/>
        <end position="105"/>
    </location>
</feature>
<dbReference type="InterPro" id="IPR035186">
    <property type="entry name" value="DUF5308"/>
</dbReference>
<dbReference type="RefSeq" id="XP_040657710.1">
    <property type="nucleotide sequence ID" value="XM_040802677.1"/>
</dbReference>
<dbReference type="AlphaFoldDB" id="A0A151GMQ7"/>
<comment type="caution">
    <text evidence="2">The sequence shown here is derived from an EMBL/GenBank/DDBJ whole genome shotgun (WGS) entry which is preliminary data.</text>
</comment>
<name>A0A151GMQ7_DRECN</name>
<sequence>MAANLPSEHPALSVHLADVALTPLITSSSSPVQLDALTSLTSGALVSQTAARRTNLGRPQRIMVEYPDAGAVVLQSYLDPPHGHPHRREAAPPTTFASASASASERHDEAAPMLVCLVVAPSSRDAREARRAAAKLESIGRQFQHQWGTQGAARNADRGPDSVDFPAKAET</sequence>
<organism evidence="2 3">
    <name type="scientific">Drechmeria coniospora</name>
    <name type="common">Nematophagous fungus</name>
    <name type="synonym">Meria coniospora</name>
    <dbReference type="NCBI Taxonomy" id="98403"/>
    <lineage>
        <taxon>Eukaryota</taxon>
        <taxon>Fungi</taxon>
        <taxon>Dikarya</taxon>
        <taxon>Ascomycota</taxon>
        <taxon>Pezizomycotina</taxon>
        <taxon>Sordariomycetes</taxon>
        <taxon>Hypocreomycetidae</taxon>
        <taxon>Hypocreales</taxon>
        <taxon>Ophiocordycipitaceae</taxon>
        <taxon>Drechmeria</taxon>
    </lineage>
</organism>